<dbReference type="AlphaFoldDB" id="M4RQV8"/>
<dbReference type="Gene3D" id="2.40.170.20">
    <property type="entry name" value="TonB-dependent receptor, beta-barrel domain"/>
    <property type="match status" value="1"/>
</dbReference>
<keyword evidence="2 8" id="KW-0813">Transport</keyword>
<keyword evidence="6 8" id="KW-0472">Membrane</keyword>
<evidence type="ECO:0000256" key="8">
    <source>
        <dbReference type="PROSITE-ProRule" id="PRU01360"/>
    </source>
</evidence>
<dbReference type="Proteomes" id="UP000011864">
    <property type="component" value="Chromosome"/>
</dbReference>
<evidence type="ECO:0000256" key="6">
    <source>
        <dbReference type="ARBA" id="ARBA00023136"/>
    </source>
</evidence>
<accession>M4RQV8</accession>
<keyword evidence="5" id="KW-0798">TonB box</keyword>
<feature type="domain" description="TonB-dependent receptor-like beta-barrel" evidence="10">
    <location>
        <begin position="15"/>
        <end position="54"/>
    </location>
</feature>
<reference evidence="11 12" key="1">
    <citation type="journal article" date="2013" name="Genome Announc.">
        <title>Complete Genome Sequence of Glaciecola psychrophila Strain 170T.</title>
        <authorList>
            <person name="Yin J."/>
            <person name="Chen J."/>
            <person name="Liu G."/>
            <person name="Yu Y."/>
            <person name="Song L."/>
            <person name="Wang X."/>
            <person name="Qu X."/>
        </authorList>
    </citation>
    <scope>NUCLEOTIDE SEQUENCE [LARGE SCALE GENOMIC DNA]</scope>
    <source>
        <strain evidence="11 12">170</strain>
    </source>
</reference>
<keyword evidence="12" id="KW-1185">Reference proteome</keyword>
<keyword evidence="11" id="KW-0675">Receptor</keyword>
<dbReference type="InterPro" id="IPR039426">
    <property type="entry name" value="TonB-dep_rcpt-like"/>
</dbReference>
<dbReference type="PANTHER" id="PTHR32552">
    <property type="entry name" value="FERRICHROME IRON RECEPTOR-RELATED"/>
    <property type="match status" value="1"/>
</dbReference>
<feature type="region of interest" description="Disordered" evidence="9">
    <location>
        <begin position="1"/>
        <end position="21"/>
    </location>
</feature>
<evidence type="ECO:0000256" key="7">
    <source>
        <dbReference type="ARBA" id="ARBA00023237"/>
    </source>
</evidence>
<evidence type="ECO:0000256" key="9">
    <source>
        <dbReference type="SAM" id="MobiDB-lite"/>
    </source>
</evidence>
<evidence type="ECO:0000256" key="1">
    <source>
        <dbReference type="ARBA" id="ARBA00004571"/>
    </source>
</evidence>
<comment type="subcellular location">
    <subcellularLocation>
        <location evidence="1 8">Cell outer membrane</location>
        <topology evidence="1 8">Multi-pass membrane protein</topology>
    </subcellularLocation>
</comment>
<sequence>MRTGLNTNWQSEISNPNVGPNDETFKQDGYTLVNVFASYNISDQLKVTANVNNLFDKKYYSSIDFFNQGFFGAPLSAELSVRYSW</sequence>
<keyword evidence="7 8" id="KW-0998">Cell outer membrane</keyword>
<keyword evidence="3 8" id="KW-1134">Transmembrane beta strand</keyword>
<dbReference type="PATRIC" id="fig|1129794.4.peg.2459"/>
<dbReference type="GO" id="GO:0015344">
    <property type="term" value="F:siderophore uptake transmembrane transporter activity"/>
    <property type="evidence" value="ECO:0007669"/>
    <property type="project" value="TreeGrafter"/>
</dbReference>
<evidence type="ECO:0000256" key="4">
    <source>
        <dbReference type="ARBA" id="ARBA00022692"/>
    </source>
</evidence>
<dbReference type="PROSITE" id="PS52016">
    <property type="entry name" value="TONB_DEPENDENT_REC_3"/>
    <property type="match status" value="1"/>
</dbReference>
<organism evidence="11 12">
    <name type="scientific">Paraglaciecola psychrophila 170</name>
    <dbReference type="NCBI Taxonomy" id="1129794"/>
    <lineage>
        <taxon>Bacteria</taxon>
        <taxon>Pseudomonadati</taxon>
        <taxon>Pseudomonadota</taxon>
        <taxon>Gammaproteobacteria</taxon>
        <taxon>Alteromonadales</taxon>
        <taxon>Alteromonadaceae</taxon>
        <taxon>Paraglaciecola</taxon>
    </lineage>
</organism>
<dbReference type="PANTHER" id="PTHR32552:SF74">
    <property type="entry name" value="HYDROXAMATE SIDEROPHORE RECEPTOR FHUE"/>
    <property type="match status" value="1"/>
</dbReference>
<evidence type="ECO:0000256" key="2">
    <source>
        <dbReference type="ARBA" id="ARBA00022448"/>
    </source>
</evidence>
<protein>
    <submittedName>
        <fullName evidence="11">Outer membrane receptor for ferric siderophore</fullName>
    </submittedName>
</protein>
<dbReference type="eggNOG" id="COG4773">
    <property type="taxonomic scope" value="Bacteria"/>
</dbReference>
<proteinExistence type="inferred from homology"/>
<evidence type="ECO:0000259" key="10">
    <source>
        <dbReference type="Pfam" id="PF00593"/>
    </source>
</evidence>
<gene>
    <name evidence="11" type="primary">fhuE_2</name>
    <name evidence="11" type="ORF">C427_2480</name>
</gene>
<name>M4RQV8_9ALTE</name>
<evidence type="ECO:0000256" key="5">
    <source>
        <dbReference type="ARBA" id="ARBA00023077"/>
    </source>
</evidence>
<dbReference type="EMBL" id="CP003837">
    <property type="protein sequence ID" value="AGH44589.1"/>
    <property type="molecule type" value="Genomic_DNA"/>
</dbReference>
<comment type="similarity">
    <text evidence="8">Belongs to the TonB-dependent receptor family.</text>
</comment>
<dbReference type="InterPro" id="IPR000531">
    <property type="entry name" value="Beta-barrel_TonB"/>
</dbReference>
<evidence type="ECO:0000256" key="3">
    <source>
        <dbReference type="ARBA" id="ARBA00022452"/>
    </source>
</evidence>
<evidence type="ECO:0000313" key="12">
    <source>
        <dbReference type="Proteomes" id="UP000011864"/>
    </source>
</evidence>
<dbReference type="HOGENOM" id="CLU_123391_2_0_6"/>
<dbReference type="SUPFAM" id="SSF56935">
    <property type="entry name" value="Porins"/>
    <property type="match status" value="1"/>
</dbReference>
<evidence type="ECO:0000313" key="11">
    <source>
        <dbReference type="EMBL" id="AGH44589.1"/>
    </source>
</evidence>
<dbReference type="Pfam" id="PF00593">
    <property type="entry name" value="TonB_dep_Rec_b-barrel"/>
    <property type="match status" value="1"/>
</dbReference>
<dbReference type="KEGG" id="gps:C427_2480"/>
<keyword evidence="4 8" id="KW-0812">Transmembrane</keyword>
<feature type="compositionally biased region" description="Polar residues" evidence="9">
    <location>
        <begin position="1"/>
        <end position="18"/>
    </location>
</feature>
<dbReference type="GO" id="GO:0009279">
    <property type="term" value="C:cell outer membrane"/>
    <property type="evidence" value="ECO:0007669"/>
    <property type="project" value="UniProtKB-SubCell"/>
</dbReference>
<dbReference type="InterPro" id="IPR036942">
    <property type="entry name" value="Beta-barrel_TonB_sf"/>
</dbReference>
<dbReference type="STRING" id="1129794.C427_2480"/>